<organism evidence="2 3">
    <name type="scientific">Clohesyomyces aquaticus</name>
    <dbReference type="NCBI Taxonomy" id="1231657"/>
    <lineage>
        <taxon>Eukaryota</taxon>
        <taxon>Fungi</taxon>
        <taxon>Dikarya</taxon>
        <taxon>Ascomycota</taxon>
        <taxon>Pezizomycotina</taxon>
        <taxon>Dothideomycetes</taxon>
        <taxon>Pleosporomycetidae</taxon>
        <taxon>Pleosporales</taxon>
        <taxon>Lindgomycetaceae</taxon>
        <taxon>Clohesyomyces</taxon>
    </lineage>
</organism>
<feature type="compositionally biased region" description="Polar residues" evidence="1">
    <location>
        <begin position="27"/>
        <end position="36"/>
    </location>
</feature>
<feature type="compositionally biased region" description="Polar residues" evidence="1">
    <location>
        <begin position="195"/>
        <end position="220"/>
    </location>
</feature>
<evidence type="ECO:0000256" key="1">
    <source>
        <dbReference type="SAM" id="MobiDB-lite"/>
    </source>
</evidence>
<dbReference type="EMBL" id="MCFA01000179">
    <property type="protein sequence ID" value="ORY00752.1"/>
    <property type="molecule type" value="Genomic_DNA"/>
</dbReference>
<comment type="caution">
    <text evidence="2">The sequence shown here is derived from an EMBL/GenBank/DDBJ whole genome shotgun (WGS) entry which is preliminary data.</text>
</comment>
<dbReference type="AlphaFoldDB" id="A0A1Y1YRU6"/>
<sequence>MSDIMPGPQDHKETSSFNFSGFHPEQPNRSPRTGSSRHGEGMQPNYTSLYNQYFPSAFKLPLAPFTKKERIELDGDDPRLFRILFKFSTLIAITEQRCGILPGLRTIPEKALWLIDCYSLVARYEVTELKCMPKMRLPPSTEEGNRVLLQRTDRDGLRKCSNNPHASLVLAMKSISTCWVKTTSSKLHHPDKRCTSSQAQSVPRSSKDMNTSLPSSPQHI</sequence>
<accession>A0A1Y1YRU6</accession>
<protein>
    <submittedName>
        <fullName evidence="2">Uncharacterized protein</fullName>
    </submittedName>
</protein>
<gene>
    <name evidence="2" type="ORF">BCR34DRAFT_592476</name>
</gene>
<feature type="region of interest" description="Disordered" evidence="1">
    <location>
        <begin position="187"/>
        <end position="220"/>
    </location>
</feature>
<evidence type="ECO:0000313" key="2">
    <source>
        <dbReference type="EMBL" id="ORY00752.1"/>
    </source>
</evidence>
<proteinExistence type="predicted"/>
<feature type="region of interest" description="Disordered" evidence="1">
    <location>
        <begin position="1"/>
        <end position="42"/>
    </location>
</feature>
<evidence type="ECO:0000313" key="3">
    <source>
        <dbReference type="Proteomes" id="UP000193144"/>
    </source>
</evidence>
<name>A0A1Y1YRU6_9PLEO</name>
<keyword evidence="3" id="KW-1185">Reference proteome</keyword>
<reference evidence="2 3" key="1">
    <citation type="submission" date="2016-07" db="EMBL/GenBank/DDBJ databases">
        <title>Pervasive Adenine N6-methylation of Active Genes in Fungi.</title>
        <authorList>
            <consortium name="DOE Joint Genome Institute"/>
            <person name="Mondo S.J."/>
            <person name="Dannebaum R.O."/>
            <person name="Kuo R.C."/>
            <person name="Labutti K."/>
            <person name="Haridas S."/>
            <person name="Kuo A."/>
            <person name="Salamov A."/>
            <person name="Ahrendt S.R."/>
            <person name="Lipzen A."/>
            <person name="Sullivan W."/>
            <person name="Andreopoulos W.B."/>
            <person name="Clum A."/>
            <person name="Lindquist E."/>
            <person name="Daum C."/>
            <person name="Ramamoorthy G.K."/>
            <person name="Gryganskyi A."/>
            <person name="Culley D."/>
            <person name="Magnuson J.K."/>
            <person name="James T.Y."/>
            <person name="O'Malley M.A."/>
            <person name="Stajich J.E."/>
            <person name="Spatafora J.W."/>
            <person name="Visel A."/>
            <person name="Grigoriev I.V."/>
        </authorList>
    </citation>
    <scope>NUCLEOTIDE SEQUENCE [LARGE SCALE GENOMIC DNA]</scope>
    <source>
        <strain evidence="2 3">CBS 115471</strain>
    </source>
</reference>
<dbReference type="Proteomes" id="UP000193144">
    <property type="component" value="Unassembled WGS sequence"/>
</dbReference>